<dbReference type="Proteomes" id="UP000827549">
    <property type="component" value="Chromosome 3"/>
</dbReference>
<keyword evidence="3" id="KW-1185">Reference proteome</keyword>
<reference evidence="2" key="1">
    <citation type="submission" date="2023-10" db="EMBL/GenBank/DDBJ databases">
        <authorList>
            <person name="Noh H."/>
        </authorList>
    </citation>
    <scope>NUCLEOTIDE SEQUENCE</scope>
    <source>
        <strain evidence="2">DUCC4014</strain>
    </source>
</reference>
<dbReference type="AlphaFoldDB" id="A0AAF0Y7P3"/>
<protein>
    <submittedName>
        <fullName evidence="2">Uncharacterized protein</fullName>
    </submittedName>
</protein>
<feature type="compositionally biased region" description="Pro residues" evidence="1">
    <location>
        <begin position="174"/>
        <end position="186"/>
    </location>
</feature>
<name>A0AAF0Y7P3_9TREE</name>
<feature type="region of interest" description="Disordered" evidence="1">
    <location>
        <begin position="140"/>
        <end position="189"/>
    </location>
</feature>
<dbReference type="GeneID" id="87808358"/>
<dbReference type="EMBL" id="CP086716">
    <property type="protein sequence ID" value="WOO81605.1"/>
    <property type="molecule type" value="Genomic_DNA"/>
</dbReference>
<dbReference type="RefSeq" id="XP_062627637.1">
    <property type="nucleotide sequence ID" value="XM_062771653.1"/>
</dbReference>
<evidence type="ECO:0000313" key="3">
    <source>
        <dbReference type="Proteomes" id="UP000827549"/>
    </source>
</evidence>
<sequence>MRPTRRTFSAPPGEMELLASVSRSGGLEDGGDALKDLDVQRRFRTYIDERIHRHHIEHPPGSGSEGELESLQSLVLLFRKLREGVVASHRLDDFAIEVFESSVQYAVHARNAPQLLSALSGLVPGLYLAVDAEKARIAKHGADGGEGTPNGRTAPANGTSAPMSTPNTLDDSPPLTPTAPSPPSPHPNNRTHFASLLLLYHLVHSPREVYHATYVALALPPRRRPSAPPFVDPAQLEFARTAAKAMAPESFDPLLFSRLVGGHADRNLGAADEPADALERALLAWASPKIRATAGALLKRAYTGTSVDWAAKLLCMEGSRGERGVHLWAMANGVVVDDAGWVKLR</sequence>
<dbReference type="PANTHER" id="PTHR39398">
    <property type="entry name" value="YALI0F14311P"/>
    <property type="match status" value="1"/>
</dbReference>
<evidence type="ECO:0000256" key="1">
    <source>
        <dbReference type="SAM" id="MobiDB-lite"/>
    </source>
</evidence>
<dbReference type="PANTHER" id="PTHR39398:SF1">
    <property type="entry name" value="CSN8_PSMD8_EIF3K DOMAIN-CONTAINING PROTEIN"/>
    <property type="match status" value="1"/>
</dbReference>
<organism evidence="2 3">
    <name type="scientific">Vanrija pseudolonga</name>
    <dbReference type="NCBI Taxonomy" id="143232"/>
    <lineage>
        <taxon>Eukaryota</taxon>
        <taxon>Fungi</taxon>
        <taxon>Dikarya</taxon>
        <taxon>Basidiomycota</taxon>
        <taxon>Agaricomycotina</taxon>
        <taxon>Tremellomycetes</taxon>
        <taxon>Trichosporonales</taxon>
        <taxon>Trichosporonaceae</taxon>
        <taxon>Vanrija</taxon>
    </lineage>
</organism>
<gene>
    <name evidence="2" type="ORF">LOC62_03G005127</name>
</gene>
<proteinExistence type="predicted"/>
<evidence type="ECO:0000313" key="2">
    <source>
        <dbReference type="EMBL" id="WOO81605.1"/>
    </source>
</evidence>
<accession>A0AAF0Y7P3</accession>